<gene>
    <name evidence="8" type="primary">20348061</name>
    <name evidence="7" type="ORF">GGTG_07603</name>
</gene>
<evidence type="ECO:0000313" key="9">
    <source>
        <dbReference type="Proteomes" id="UP000006039"/>
    </source>
</evidence>
<comment type="cofactor">
    <cofactor evidence="1">
        <name>Zn(2+)</name>
        <dbReference type="ChEBI" id="CHEBI:29105"/>
    </cofactor>
</comment>
<dbReference type="RefSeq" id="XP_009223691.1">
    <property type="nucleotide sequence ID" value="XM_009225427.1"/>
</dbReference>
<reference evidence="9" key="1">
    <citation type="submission" date="2010-07" db="EMBL/GenBank/DDBJ databases">
        <title>The genome sequence of Gaeumannomyces graminis var. tritici strain R3-111a-1.</title>
        <authorList>
            <consortium name="The Broad Institute Genome Sequencing Platform"/>
            <person name="Ma L.-J."/>
            <person name="Dead R."/>
            <person name="Young S."/>
            <person name="Zeng Q."/>
            <person name="Koehrsen M."/>
            <person name="Alvarado L."/>
            <person name="Berlin A."/>
            <person name="Chapman S.B."/>
            <person name="Chen Z."/>
            <person name="Freedman E."/>
            <person name="Gellesch M."/>
            <person name="Goldberg J."/>
            <person name="Griggs A."/>
            <person name="Gujja S."/>
            <person name="Heilman E.R."/>
            <person name="Heiman D."/>
            <person name="Hepburn T."/>
            <person name="Howarth C."/>
            <person name="Jen D."/>
            <person name="Larson L."/>
            <person name="Mehta T."/>
            <person name="Neiman D."/>
            <person name="Pearson M."/>
            <person name="Roberts A."/>
            <person name="Saif S."/>
            <person name="Shea T."/>
            <person name="Shenoy N."/>
            <person name="Sisk P."/>
            <person name="Stolte C."/>
            <person name="Sykes S."/>
            <person name="Walk T."/>
            <person name="White J."/>
            <person name="Yandava C."/>
            <person name="Haas B."/>
            <person name="Nusbaum C."/>
            <person name="Birren B."/>
        </authorList>
    </citation>
    <scope>NUCLEOTIDE SEQUENCE [LARGE SCALE GENOMIC DNA]</scope>
    <source>
        <strain evidence="9">R3-111a-1</strain>
    </source>
</reference>
<dbReference type="SUPFAM" id="SSF53213">
    <property type="entry name" value="LigB-like"/>
    <property type="match status" value="1"/>
</dbReference>
<comment type="similarity">
    <text evidence="2">Belongs to the DODA-type extradiol aromatic ring-opening dioxygenase family.</text>
</comment>
<keyword evidence="4" id="KW-0862">Zinc</keyword>
<sequence length="344" mass="37409">MLWEHCQQLVVSSVVFGGYKLPREVPQPLFTPFPQHSPLHPCQHRLCQAPPIIPHSPPLAMPRGAVIALAHGGGPMPLLGDPESAQMIKSMRERVPEILRLDDPDPARRPAAIVLVTAHWVAPSGLTFPSITSGASPDLIFDYYNFPPESYEYKYPAPGAPDLAARLAELARDQGLSPSLHPDRGYDHGVFVPLLLARPAADVPVLQVSVMQGDDARAHFALGRALAALREERNVAVVGSGFASFHNLRDMLAGKTAGGDAEFMRLHRAWNAAMTDAVVTEAVGEREDKFAGWRDWPHAYASHPANGAEHFMPLAVCAGAAGDGVAKSYVDEYIGLEIHSYYWD</sequence>
<dbReference type="GO" id="GO:0008198">
    <property type="term" value="F:ferrous iron binding"/>
    <property type="evidence" value="ECO:0007669"/>
    <property type="project" value="InterPro"/>
</dbReference>
<dbReference type="EnsemblFungi" id="EJT73747">
    <property type="protein sequence ID" value="EJT73747"/>
    <property type="gene ID" value="GGTG_07603"/>
</dbReference>
<reference evidence="8" key="5">
    <citation type="submission" date="2018-04" db="UniProtKB">
        <authorList>
            <consortium name="EnsemblFungi"/>
        </authorList>
    </citation>
    <scope>IDENTIFICATION</scope>
    <source>
        <strain evidence="8">R3-111a-1</strain>
    </source>
</reference>
<keyword evidence="3" id="KW-0479">Metal-binding</keyword>
<keyword evidence="9" id="KW-1185">Reference proteome</keyword>
<dbReference type="PANTHER" id="PTHR30096">
    <property type="entry name" value="4,5-DOPA DIOXYGENASE EXTRADIOL-LIKE PROTEIN"/>
    <property type="match status" value="1"/>
</dbReference>
<reference evidence="7" key="2">
    <citation type="submission" date="2010-07" db="EMBL/GenBank/DDBJ databases">
        <authorList>
            <consortium name="The Broad Institute Genome Sequencing Platform"/>
            <consortium name="Broad Institute Genome Sequencing Center for Infectious Disease"/>
            <person name="Ma L.-J."/>
            <person name="Dead R."/>
            <person name="Young S."/>
            <person name="Zeng Q."/>
            <person name="Koehrsen M."/>
            <person name="Alvarado L."/>
            <person name="Berlin A."/>
            <person name="Chapman S.B."/>
            <person name="Chen Z."/>
            <person name="Freedman E."/>
            <person name="Gellesch M."/>
            <person name="Goldberg J."/>
            <person name="Griggs A."/>
            <person name="Gujja S."/>
            <person name="Heilman E.R."/>
            <person name="Heiman D."/>
            <person name="Hepburn T."/>
            <person name="Howarth C."/>
            <person name="Jen D."/>
            <person name="Larson L."/>
            <person name="Mehta T."/>
            <person name="Neiman D."/>
            <person name="Pearson M."/>
            <person name="Roberts A."/>
            <person name="Saif S."/>
            <person name="Shea T."/>
            <person name="Shenoy N."/>
            <person name="Sisk P."/>
            <person name="Stolte C."/>
            <person name="Sykes S."/>
            <person name="Walk T."/>
            <person name="White J."/>
            <person name="Yandava C."/>
            <person name="Haas B."/>
            <person name="Nusbaum C."/>
            <person name="Birren B."/>
        </authorList>
    </citation>
    <scope>NUCLEOTIDE SEQUENCE</scope>
    <source>
        <strain evidence="7">R3-111a-1</strain>
    </source>
</reference>
<dbReference type="OrthoDB" id="7396853at2759"/>
<evidence type="ECO:0000256" key="5">
    <source>
        <dbReference type="ARBA" id="ARBA00023002"/>
    </source>
</evidence>
<evidence type="ECO:0000256" key="4">
    <source>
        <dbReference type="ARBA" id="ARBA00022833"/>
    </source>
</evidence>
<evidence type="ECO:0000256" key="2">
    <source>
        <dbReference type="ARBA" id="ARBA00007581"/>
    </source>
</evidence>
<dbReference type="InterPro" id="IPR014436">
    <property type="entry name" value="Extradiol_dOase_DODA"/>
</dbReference>
<dbReference type="GO" id="GO:0016702">
    <property type="term" value="F:oxidoreductase activity, acting on single donors with incorporation of molecular oxygen, incorporation of two atoms of oxygen"/>
    <property type="evidence" value="ECO:0007669"/>
    <property type="project" value="UniProtKB-ARBA"/>
</dbReference>
<evidence type="ECO:0000256" key="3">
    <source>
        <dbReference type="ARBA" id="ARBA00022723"/>
    </source>
</evidence>
<dbReference type="HOGENOM" id="CLU_046582_0_0_1"/>
<accession>J3P255</accession>
<reference evidence="7" key="3">
    <citation type="submission" date="2010-09" db="EMBL/GenBank/DDBJ databases">
        <title>Annotation of Gaeumannomyces graminis var. tritici R3-111a-1.</title>
        <authorList>
            <consortium name="The Broad Institute Genome Sequencing Platform"/>
            <person name="Ma L.-J."/>
            <person name="Dead R."/>
            <person name="Young S.K."/>
            <person name="Zeng Q."/>
            <person name="Gargeya S."/>
            <person name="Fitzgerald M."/>
            <person name="Haas B."/>
            <person name="Abouelleil A."/>
            <person name="Alvarado L."/>
            <person name="Arachchi H.M."/>
            <person name="Berlin A."/>
            <person name="Brown A."/>
            <person name="Chapman S.B."/>
            <person name="Chen Z."/>
            <person name="Dunbar C."/>
            <person name="Freedman E."/>
            <person name="Gearin G."/>
            <person name="Gellesch M."/>
            <person name="Goldberg J."/>
            <person name="Griggs A."/>
            <person name="Gujja S."/>
            <person name="Heiman D."/>
            <person name="Howarth C."/>
            <person name="Larson L."/>
            <person name="Lui A."/>
            <person name="MacDonald P.J.P."/>
            <person name="Mehta T."/>
            <person name="Montmayeur A."/>
            <person name="Murphy C."/>
            <person name="Neiman D."/>
            <person name="Pearson M."/>
            <person name="Priest M."/>
            <person name="Roberts A."/>
            <person name="Saif S."/>
            <person name="Shea T."/>
            <person name="Shenoy N."/>
            <person name="Sisk P."/>
            <person name="Stolte C."/>
            <person name="Sykes S."/>
            <person name="Yandava C."/>
            <person name="Wortman J."/>
            <person name="Nusbaum C."/>
            <person name="Birren B."/>
        </authorList>
    </citation>
    <scope>NUCLEOTIDE SEQUENCE</scope>
    <source>
        <strain evidence="7">R3-111a-1</strain>
    </source>
</reference>
<proteinExistence type="inferred from homology"/>
<evidence type="ECO:0000259" key="6">
    <source>
        <dbReference type="Pfam" id="PF02900"/>
    </source>
</evidence>
<dbReference type="InterPro" id="IPR004183">
    <property type="entry name" value="Xdiol_dOase_suB"/>
</dbReference>
<dbReference type="CDD" id="cd07363">
    <property type="entry name" value="45_DOPA_Dioxygenase"/>
    <property type="match status" value="1"/>
</dbReference>
<dbReference type="Proteomes" id="UP000006039">
    <property type="component" value="Unassembled WGS sequence"/>
</dbReference>
<dbReference type="EMBL" id="GL385398">
    <property type="protein sequence ID" value="EJT73747.1"/>
    <property type="molecule type" value="Genomic_DNA"/>
</dbReference>
<dbReference type="AlphaFoldDB" id="J3P255"/>
<keyword evidence="5" id="KW-0560">Oxidoreductase</keyword>
<evidence type="ECO:0000256" key="1">
    <source>
        <dbReference type="ARBA" id="ARBA00001947"/>
    </source>
</evidence>
<name>J3P255_GAET3</name>
<reference evidence="8" key="4">
    <citation type="journal article" date="2015" name="G3 (Bethesda)">
        <title>Genome sequences of three phytopathogenic species of the Magnaporthaceae family of fungi.</title>
        <authorList>
            <person name="Okagaki L.H."/>
            <person name="Nunes C.C."/>
            <person name="Sailsbery J."/>
            <person name="Clay B."/>
            <person name="Brown D."/>
            <person name="John T."/>
            <person name="Oh Y."/>
            <person name="Young N."/>
            <person name="Fitzgerald M."/>
            <person name="Haas B.J."/>
            <person name="Zeng Q."/>
            <person name="Young S."/>
            <person name="Adiconis X."/>
            <person name="Fan L."/>
            <person name="Levin J.Z."/>
            <person name="Mitchell T.K."/>
            <person name="Okubara P.A."/>
            <person name="Farman M.L."/>
            <person name="Kohn L.M."/>
            <person name="Birren B."/>
            <person name="Ma L.-J."/>
            <person name="Dean R.A."/>
        </authorList>
    </citation>
    <scope>NUCLEOTIDE SEQUENCE</scope>
    <source>
        <strain evidence="8">R3-111a-1</strain>
    </source>
</reference>
<dbReference type="PANTHER" id="PTHR30096:SF0">
    <property type="entry name" value="4,5-DOPA DIOXYGENASE EXTRADIOL-LIKE PROTEIN"/>
    <property type="match status" value="1"/>
</dbReference>
<feature type="domain" description="Extradiol ring-cleavage dioxygenase class III enzyme subunit B" evidence="6">
    <location>
        <begin position="108"/>
        <end position="324"/>
    </location>
</feature>
<keyword evidence="7" id="KW-0223">Dioxygenase</keyword>
<dbReference type="GO" id="GO:0008270">
    <property type="term" value="F:zinc ion binding"/>
    <property type="evidence" value="ECO:0007669"/>
    <property type="project" value="InterPro"/>
</dbReference>
<dbReference type="Gene3D" id="3.40.830.10">
    <property type="entry name" value="LigB-like"/>
    <property type="match status" value="1"/>
</dbReference>
<protein>
    <submittedName>
        <fullName evidence="7">Extradiol ring-cleavage dioxygenase</fullName>
    </submittedName>
</protein>
<dbReference type="VEuPathDB" id="FungiDB:GGTG_07603"/>
<organism evidence="7">
    <name type="scientific">Gaeumannomyces tritici (strain R3-111a-1)</name>
    <name type="common">Wheat and barley take-all root rot fungus</name>
    <name type="synonym">Gaeumannomyces graminis var. tritici</name>
    <dbReference type="NCBI Taxonomy" id="644352"/>
    <lineage>
        <taxon>Eukaryota</taxon>
        <taxon>Fungi</taxon>
        <taxon>Dikarya</taxon>
        <taxon>Ascomycota</taxon>
        <taxon>Pezizomycotina</taxon>
        <taxon>Sordariomycetes</taxon>
        <taxon>Sordariomycetidae</taxon>
        <taxon>Magnaporthales</taxon>
        <taxon>Magnaporthaceae</taxon>
        <taxon>Gaeumannomyces</taxon>
    </lineage>
</organism>
<dbReference type="eggNOG" id="ENOG502QS66">
    <property type="taxonomic scope" value="Eukaryota"/>
</dbReference>
<dbReference type="GeneID" id="20348061"/>
<evidence type="ECO:0000313" key="8">
    <source>
        <dbReference type="EnsemblFungi" id="EJT73747"/>
    </source>
</evidence>
<dbReference type="Pfam" id="PF02900">
    <property type="entry name" value="LigB"/>
    <property type="match status" value="1"/>
</dbReference>
<evidence type="ECO:0000313" key="7">
    <source>
        <dbReference type="EMBL" id="EJT73747.1"/>
    </source>
</evidence>